<proteinExistence type="inferred from homology"/>
<keyword evidence="3" id="KW-1003">Cell membrane</keyword>
<feature type="transmembrane region" description="Helical" evidence="7">
    <location>
        <begin position="114"/>
        <end position="136"/>
    </location>
</feature>
<evidence type="ECO:0000259" key="8">
    <source>
        <dbReference type="PROSITE" id="PS50928"/>
    </source>
</evidence>
<gene>
    <name evidence="9" type="ORF">FHS21_004916</name>
</gene>
<dbReference type="InterPro" id="IPR000515">
    <property type="entry name" value="MetI-like"/>
</dbReference>
<dbReference type="GO" id="GO:0055085">
    <property type="term" value="P:transmembrane transport"/>
    <property type="evidence" value="ECO:0007669"/>
    <property type="project" value="InterPro"/>
</dbReference>
<dbReference type="EMBL" id="JACHXN010000020">
    <property type="protein sequence ID" value="MBB3148468.1"/>
    <property type="molecule type" value="Genomic_DNA"/>
</dbReference>
<evidence type="ECO:0000256" key="4">
    <source>
        <dbReference type="ARBA" id="ARBA00022692"/>
    </source>
</evidence>
<dbReference type="CDD" id="cd06261">
    <property type="entry name" value="TM_PBP2"/>
    <property type="match status" value="1"/>
</dbReference>
<feature type="transmembrane region" description="Helical" evidence="7">
    <location>
        <begin position="142"/>
        <end position="161"/>
    </location>
</feature>
<reference evidence="9 10" key="1">
    <citation type="submission" date="2020-08" db="EMBL/GenBank/DDBJ databases">
        <title>Genomic Encyclopedia of Type Strains, Phase III (KMG-III): the genomes of soil and plant-associated and newly described type strains.</title>
        <authorList>
            <person name="Whitman W."/>
        </authorList>
    </citation>
    <scope>NUCLEOTIDE SEQUENCE [LARGE SCALE GENOMIC DNA]</scope>
    <source>
        <strain evidence="9 10">CECT 7015</strain>
    </source>
</reference>
<dbReference type="Pfam" id="PF00528">
    <property type="entry name" value="BPD_transp_1"/>
    <property type="match status" value="1"/>
</dbReference>
<dbReference type="SUPFAM" id="SSF161098">
    <property type="entry name" value="MetI-like"/>
    <property type="match status" value="1"/>
</dbReference>
<dbReference type="Proteomes" id="UP000554520">
    <property type="component" value="Unassembled WGS sequence"/>
</dbReference>
<evidence type="ECO:0000256" key="7">
    <source>
        <dbReference type="RuleBase" id="RU363032"/>
    </source>
</evidence>
<dbReference type="Gene3D" id="1.10.3720.10">
    <property type="entry name" value="MetI-like"/>
    <property type="match status" value="1"/>
</dbReference>
<dbReference type="AlphaFoldDB" id="A0A839UBV9"/>
<evidence type="ECO:0000256" key="6">
    <source>
        <dbReference type="ARBA" id="ARBA00023136"/>
    </source>
</evidence>
<feature type="transmembrane region" description="Helical" evidence="7">
    <location>
        <begin position="83"/>
        <end position="102"/>
    </location>
</feature>
<dbReference type="GO" id="GO:0005886">
    <property type="term" value="C:plasma membrane"/>
    <property type="evidence" value="ECO:0007669"/>
    <property type="project" value="UniProtKB-SubCell"/>
</dbReference>
<dbReference type="PANTHER" id="PTHR30151">
    <property type="entry name" value="ALKANE SULFONATE ABC TRANSPORTER-RELATED, MEMBRANE SUBUNIT"/>
    <property type="match status" value="1"/>
</dbReference>
<sequence length="267" mass="29322">MALTRTPSDAPDTVIRRKSSWSSSAVPAQAALIFVLLLLWELASYYLYNPFWGSRPSMIAERLWELAVSGHLWMHTSTTLQEAGAGLLLAALLGVPAGIGLARAPRLARLLDPVIMGLYGLPRVALAPLFILWFGIGLFSKIMMSFTMVLFIFILNVMEGIRTIDQDQLDLMKSMRAGRLYVVWTVLLPAIVPWILASFRIGVGLALIGAVVGELIGSNRGLGWYVESSGGQLDTTGVFSGLVVLMILAMVANYLIGFIERKIIKWR</sequence>
<comment type="caution">
    <text evidence="9">The sequence shown here is derived from an EMBL/GenBank/DDBJ whole genome shotgun (WGS) entry which is preliminary data.</text>
</comment>
<dbReference type="PROSITE" id="PS50928">
    <property type="entry name" value="ABC_TM1"/>
    <property type="match status" value="1"/>
</dbReference>
<feature type="domain" description="ABC transmembrane type-1" evidence="8">
    <location>
        <begin position="76"/>
        <end position="256"/>
    </location>
</feature>
<comment type="similarity">
    <text evidence="7">Belongs to the binding-protein-dependent transport system permease family.</text>
</comment>
<dbReference type="PANTHER" id="PTHR30151:SF20">
    <property type="entry name" value="ABC TRANSPORTER PERMEASE PROTEIN HI_0355-RELATED"/>
    <property type="match status" value="1"/>
</dbReference>
<feature type="transmembrane region" description="Helical" evidence="7">
    <location>
        <begin position="238"/>
        <end position="259"/>
    </location>
</feature>
<evidence type="ECO:0000256" key="3">
    <source>
        <dbReference type="ARBA" id="ARBA00022475"/>
    </source>
</evidence>
<feature type="transmembrane region" description="Helical" evidence="7">
    <location>
        <begin position="181"/>
        <end position="212"/>
    </location>
</feature>
<evidence type="ECO:0000256" key="5">
    <source>
        <dbReference type="ARBA" id="ARBA00022989"/>
    </source>
</evidence>
<organism evidence="9 10">
    <name type="scientific">Phyllobacterium trifolii</name>
    <dbReference type="NCBI Taxonomy" id="300193"/>
    <lineage>
        <taxon>Bacteria</taxon>
        <taxon>Pseudomonadati</taxon>
        <taxon>Pseudomonadota</taxon>
        <taxon>Alphaproteobacteria</taxon>
        <taxon>Hyphomicrobiales</taxon>
        <taxon>Phyllobacteriaceae</taxon>
        <taxon>Phyllobacterium</taxon>
    </lineage>
</organism>
<name>A0A839UBV9_9HYPH</name>
<evidence type="ECO:0000256" key="1">
    <source>
        <dbReference type="ARBA" id="ARBA00004651"/>
    </source>
</evidence>
<evidence type="ECO:0000313" key="10">
    <source>
        <dbReference type="Proteomes" id="UP000554520"/>
    </source>
</evidence>
<evidence type="ECO:0000313" key="9">
    <source>
        <dbReference type="EMBL" id="MBB3148468.1"/>
    </source>
</evidence>
<dbReference type="InterPro" id="IPR035906">
    <property type="entry name" value="MetI-like_sf"/>
</dbReference>
<keyword evidence="4 7" id="KW-0812">Transmembrane</keyword>
<accession>A0A839UBV9</accession>
<keyword evidence="6 7" id="KW-0472">Membrane</keyword>
<evidence type="ECO:0000256" key="2">
    <source>
        <dbReference type="ARBA" id="ARBA00022448"/>
    </source>
</evidence>
<protein>
    <submittedName>
        <fullName evidence="9">NitT/TauT family transport system permease protein</fullName>
    </submittedName>
</protein>
<feature type="transmembrane region" description="Helical" evidence="7">
    <location>
        <begin position="26"/>
        <end position="48"/>
    </location>
</feature>
<dbReference type="RefSeq" id="WP_183664297.1">
    <property type="nucleotide sequence ID" value="NZ_JACHXN010000020.1"/>
</dbReference>
<keyword evidence="5 7" id="KW-1133">Transmembrane helix</keyword>
<keyword evidence="10" id="KW-1185">Reference proteome</keyword>
<keyword evidence="2 7" id="KW-0813">Transport</keyword>
<comment type="subcellular location">
    <subcellularLocation>
        <location evidence="1 7">Cell membrane</location>
        <topology evidence="1 7">Multi-pass membrane protein</topology>
    </subcellularLocation>
</comment>